<keyword evidence="1" id="KW-1133">Transmembrane helix</keyword>
<reference evidence="2" key="1">
    <citation type="submission" date="2021-06" db="EMBL/GenBank/DDBJ databases">
        <title>Comparative genomics, transcriptomics and evolutionary studies reveal genomic signatures of adaptation to plant cell wall in hemibiotrophic fungi.</title>
        <authorList>
            <consortium name="DOE Joint Genome Institute"/>
            <person name="Baroncelli R."/>
            <person name="Diaz J.F."/>
            <person name="Benocci T."/>
            <person name="Peng M."/>
            <person name="Battaglia E."/>
            <person name="Haridas S."/>
            <person name="Andreopoulos W."/>
            <person name="Labutti K."/>
            <person name="Pangilinan J."/>
            <person name="Floch G.L."/>
            <person name="Makela M.R."/>
            <person name="Henrissat B."/>
            <person name="Grigoriev I.V."/>
            <person name="Crouch J.A."/>
            <person name="De Vries R.P."/>
            <person name="Sukno S.A."/>
            <person name="Thon M.R."/>
        </authorList>
    </citation>
    <scope>NUCLEOTIDE SEQUENCE</scope>
    <source>
        <strain evidence="2">CBS 102054</strain>
    </source>
</reference>
<dbReference type="RefSeq" id="XP_060440794.1">
    <property type="nucleotide sequence ID" value="XM_060591220.1"/>
</dbReference>
<comment type="caution">
    <text evidence="2">The sequence shown here is derived from an EMBL/GenBank/DDBJ whole genome shotgun (WGS) entry which is preliminary data.</text>
</comment>
<accession>A0AAI9ZHQ0</accession>
<dbReference type="EMBL" id="JAHMHQ010000023">
    <property type="protein sequence ID" value="KAK1624799.1"/>
    <property type="molecule type" value="Genomic_DNA"/>
</dbReference>
<evidence type="ECO:0000256" key="1">
    <source>
        <dbReference type="SAM" id="Phobius"/>
    </source>
</evidence>
<dbReference type="GeneID" id="85476082"/>
<sequence>MVYSPKTCVSILALCVHALIVEPFVSSRPHALCSSIQTVQFTCSLTIMVLVFLPIDPEPRCSMFPLVSPFQAYSITFQIHLAVFRSLPPCNLDDFCFVLLS</sequence>
<proteinExistence type="predicted"/>
<keyword evidence="1" id="KW-0472">Membrane</keyword>
<protein>
    <submittedName>
        <fullName evidence="2">Uncharacterized protein</fullName>
    </submittedName>
</protein>
<evidence type="ECO:0000313" key="3">
    <source>
        <dbReference type="Proteomes" id="UP001243989"/>
    </source>
</evidence>
<dbReference type="AlphaFoldDB" id="A0AAI9ZHQ0"/>
<organism evidence="2 3">
    <name type="scientific">Colletotrichum phormii</name>
    <dbReference type="NCBI Taxonomy" id="359342"/>
    <lineage>
        <taxon>Eukaryota</taxon>
        <taxon>Fungi</taxon>
        <taxon>Dikarya</taxon>
        <taxon>Ascomycota</taxon>
        <taxon>Pezizomycotina</taxon>
        <taxon>Sordariomycetes</taxon>
        <taxon>Hypocreomycetidae</taxon>
        <taxon>Glomerellales</taxon>
        <taxon>Glomerellaceae</taxon>
        <taxon>Colletotrichum</taxon>
        <taxon>Colletotrichum acutatum species complex</taxon>
    </lineage>
</organism>
<feature type="transmembrane region" description="Helical" evidence="1">
    <location>
        <begin position="34"/>
        <end position="55"/>
    </location>
</feature>
<evidence type="ECO:0000313" key="2">
    <source>
        <dbReference type="EMBL" id="KAK1624799.1"/>
    </source>
</evidence>
<name>A0AAI9ZHQ0_9PEZI</name>
<keyword evidence="3" id="KW-1185">Reference proteome</keyword>
<keyword evidence="1" id="KW-0812">Transmembrane</keyword>
<gene>
    <name evidence="2" type="ORF">BDP81DRAFT_437418</name>
</gene>
<dbReference type="Proteomes" id="UP001243989">
    <property type="component" value="Unassembled WGS sequence"/>
</dbReference>